<dbReference type="Proteomes" id="UP000430670">
    <property type="component" value="Unassembled WGS sequence"/>
</dbReference>
<evidence type="ECO:0000256" key="3">
    <source>
        <dbReference type="ARBA" id="ARBA00022723"/>
    </source>
</evidence>
<comment type="subcellular location">
    <subcellularLocation>
        <location evidence="8">Cytoplasm</location>
    </subcellularLocation>
</comment>
<comment type="caution">
    <text evidence="10">The sequence shown here is derived from an EMBL/GenBank/DDBJ whole genome shotgun (WGS) entry which is preliminary data.</text>
</comment>
<dbReference type="RefSeq" id="WP_170291522.1">
    <property type="nucleotide sequence ID" value="NZ_WNKU01000001.1"/>
</dbReference>
<feature type="binding site" evidence="8">
    <location>
        <position position="94"/>
    </location>
    <ligand>
        <name>Mg(2+)</name>
        <dbReference type="ChEBI" id="CHEBI:18420"/>
    </ligand>
</feature>
<evidence type="ECO:0000256" key="5">
    <source>
        <dbReference type="ARBA" id="ARBA00022842"/>
    </source>
</evidence>
<dbReference type="InterPro" id="IPR013482">
    <property type="entry name" value="Molybde_CF_guanTrfase"/>
</dbReference>
<dbReference type="PANTHER" id="PTHR19136">
    <property type="entry name" value="MOLYBDENUM COFACTOR GUANYLYLTRANSFERASE"/>
    <property type="match status" value="1"/>
</dbReference>
<dbReference type="PANTHER" id="PTHR19136:SF81">
    <property type="entry name" value="MOLYBDENUM COFACTOR GUANYLYLTRANSFERASE"/>
    <property type="match status" value="1"/>
</dbReference>
<evidence type="ECO:0000259" key="9">
    <source>
        <dbReference type="Pfam" id="PF12804"/>
    </source>
</evidence>
<evidence type="ECO:0000313" key="11">
    <source>
        <dbReference type="Proteomes" id="UP000430670"/>
    </source>
</evidence>
<dbReference type="InterPro" id="IPR025877">
    <property type="entry name" value="MobA-like_NTP_Trfase"/>
</dbReference>
<dbReference type="InterPro" id="IPR029044">
    <property type="entry name" value="Nucleotide-diphossugar_trans"/>
</dbReference>
<protein>
    <recommendedName>
        <fullName evidence="8">Probable molybdenum cofactor guanylyltransferase</fullName>
        <shortName evidence="8">MoCo guanylyltransferase</shortName>
        <ecNumber evidence="8">2.7.7.77</ecNumber>
    </recommendedName>
    <alternativeName>
        <fullName evidence="8">GTP:molybdopterin guanylyltransferase</fullName>
    </alternativeName>
    <alternativeName>
        <fullName evidence="8">Mo-MPT guanylyltransferase</fullName>
    </alternativeName>
    <alternativeName>
        <fullName evidence="8">Molybdopterin guanylyltransferase</fullName>
    </alternativeName>
    <alternativeName>
        <fullName evidence="8">Molybdopterin-guanine dinucleotide synthase</fullName>
        <shortName evidence="8">MGD synthase</shortName>
    </alternativeName>
</protein>
<accession>A0A6I3SC60</accession>
<dbReference type="GO" id="GO:0005737">
    <property type="term" value="C:cytoplasm"/>
    <property type="evidence" value="ECO:0007669"/>
    <property type="project" value="UniProtKB-SubCell"/>
</dbReference>
<comment type="function">
    <text evidence="8">Transfers a GMP moiety from GTP to Mo-molybdopterin (Mo-MPT) cofactor (Moco or molybdenum cofactor) to form Mo-molybdopterin guanine dinucleotide (Mo-MGD) cofactor.</text>
</comment>
<feature type="binding site" evidence="8">
    <location>
        <begin position="8"/>
        <end position="10"/>
    </location>
    <ligand>
        <name>GTP</name>
        <dbReference type="ChEBI" id="CHEBI:37565"/>
    </ligand>
</feature>
<feature type="domain" description="MobA-like NTP transferase" evidence="9">
    <location>
        <begin position="5"/>
        <end position="155"/>
    </location>
</feature>
<proteinExistence type="inferred from homology"/>
<dbReference type="CDD" id="cd02503">
    <property type="entry name" value="MobA"/>
    <property type="match status" value="1"/>
</dbReference>
<evidence type="ECO:0000256" key="1">
    <source>
        <dbReference type="ARBA" id="ARBA00022490"/>
    </source>
</evidence>
<dbReference type="HAMAP" id="MF_00316">
    <property type="entry name" value="MobA"/>
    <property type="match status" value="1"/>
</dbReference>
<dbReference type="AlphaFoldDB" id="A0A6I3SC60"/>
<dbReference type="GO" id="GO:0006777">
    <property type="term" value="P:Mo-molybdopterin cofactor biosynthetic process"/>
    <property type="evidence" value="ECO:0007669"/>
    <property type="project" value="UniProtKB-KW"/>
</dbReference>
<dbReference type="EC" id="2.7.7.77" evidence="8"/>
<keyword evidence="4 8" id="KW-0547">Nucleotide-binding</keyword>
<dbReference type="EMBL" id="WNKU01000001">
    <property type="protein sequence ID" value="MTV47509.1"/>
    <property type="molecule type" value="Genomic_DNA"/>
</dbReference>
<dbReference type="Gene3D" id="3.90.550.10">
    <property type="entry name" value="Spore Coat Polysaccharide Biosynthesis Protein SpsA, Chain A"/>
    <property type="match status" value="1"/>
</dbReference>
<dbReference type="GO" id="GO:0061603">
    <property type="term" value="F:molybdenum cofactor guanylyltransferase activity"/>
    <property type="evidence" value="ECO:0007669"/>
    <property type="project" value="UniProtKB-EC"/>
</dbReference>
<feature type="binding site" evidence="8">
    <location>
        <position position="94"/>
    </location>
    <ligand>
        <name>GTP</name>
        <dbReference type="ChEBI" id="CHEBI:37565"/>
    </ligand>
</feature>
<keyword evidence="1 8" id="KW-0963">Cytoplasm</keyword>
<comment type="similarity">
    <text evidence="8">Belongs to the MobA family.</text>
</comment>
<comment type="caution">
    <text evidence="8">Lacks conserved residue(s) required for the propagation of feature annotation.</text>
</comment>
<keyword evidence="7 8" id="KW-0501">Molybdenum cofactor biosynthesis</keyword>
<comment type="domain">
    <text evidence="8">The N-terminal domain determines nucleotide recognition and specific binding, while the C-terminal domain determines the specific binding to the target protein.</text>
</comment>
<keyword evidence="2 8" id="KW-0808">Transferase</keyword>
<keyword evidence="3 8" id="KW-0479">Metal-binding</keyword>
<dbReference type="Pfam" id="PF12804">
    <property type="entry name" value="NTP_transf_3"/>
    <property type="match status" value="1"/>
</dbReference>
<evidence type="ECO:0000256" key="4">
    <source>
        <dbReference type="ARBA" id="ARBA00022741"/>
    </source>
</evidence>
<feature type="binding site" evidence="8">
    <location>
        <position position="20"/>
    </location>
    <ligand>
        <name>GTP</name>
        <dbReference type="ChEBI" id="CHEBI:37565"/>
    </ligand>
</feature>
<evidence type="ECO:0000256" key="7">
    <source>
        <dbReference type="ARBA" id="ARBA00023150"/>
    </source>
</evidence>
<keyword evidence="11" id="KW-1185">Reference proteome</keyword>
<dbReference type="GO" id="GO:0046872">
    <property type="term" value="F:metal ion binding"/>
    <property type="evidence" value="ECO:0007669"/>
    <property type="project" value="UniProtKB-KW"/>
</dbReference>
<comment type="catalytic activity">
    <reaction evidence="8">
        <text>Mo-molybdopterin + GTP + H(+) = Mo-molybdopterin guanine dinucleotide + diphosphate</text>
        <dbReference type="Rhea" id="RHEA:34243"/>
        <dbReference type="ChEBI" id="CHEBI:15378"/>
        <dbReference type="ChEBI" id="CHEBI:33019"/>
        <dbReference type="ChEBI" id="CHEBI:37565"/>
        <dbReference type="ChEBI" id="CHEBI:71302"/>
        <dbReference type="ChEBI" id="CHEBI:71310"/>
        <dbReference type="EC" id="2.7.7.77"/>
    </reaction>
</comment>
<evidence type="ECO:0000313" key="10">
    <source>
        <dbReference type="EMBL" id="MTV47509.1"/>
    </source>
</evidence>
<keyword evidence="6 8" id="KW-0342">GTP-binding</keyword>
<feature type="binding site" evidence="8">
    <location>
        <position position="65"/>
    </location>
    <ligand>
        <name>GTP</name>
        <dbReference type="ChEBI" id="CHEBI:37565"/>
    </ligand>
</feature>
<evidence type="ECO:0000256" key="8">
    <source>
        <dbReference type="HAMAP-Rule" id="MF_00316"/>
    </source>
</evidence>
<gene>
    <name evidence="8" type="primary">mobA</name>
    <name evidence="10" type="ORF">GJ688_00770</name>
</gene>
<dbReference type="SUPFAM" id="SSF53448">
    <property type="entry name" value="Nucleotide-diphospho-sugar transferases"/>
    <property type="match status" value="1"/>
</dbReference>
<comment type="cofactor">
    <cofactor evidence="8">
        <name>Mg(2+)</name>
        <dbReference type="ChEBI" id="CHEBI:18420"/>
    </cofactor>
</comment>
<sequence length="202" mass="22701">MEATAIILSGGRNSRMGKNKAFLPVGGKAIIEQTIAELEPLMTDILVVSNEPEKYRYLGVPLVGDIFPGQGPLSGIHAGLRASRHHHNFIVACDMPFVDRHLVQAMLEMAPGYDVVVPQVGDYLQPLYAIYSKNCLLPIEQCLREDIRKVIAFYHKVRLRYASEKILGQWGDLEKIFYNINTPDELSKAMKFCQKRDRKGGS</sequence>
<name>A0A6I3SC60_HELMO</name>
<evidence type="ECO:0000256" key="2">
    <source>
        <dbReference type="ARBA" id="ARBA00022679"/>
    </source>
</evidence>
<keyword evidence="5 8" id="KW-0460">Magnesium</keyword>
<organism evidence="10 11">
    <name type="scientific">Heliobacterium mobile</name>
    <name type="common">Heliobacillus mobilis</name>
    <dbReference type="NCBI Taxonomy" id="28064"/>
    <lineage>
        <taxon>Bacteria</taxon>
        <taxon>Bacillati</taxon>
        <taxon>Bacillota</taxon>
        <taxon>Clostridia</taxon>
        <taxon>Eubacteriales</taxon>
        <taxon>Heliobacteriaceae</taxon>
        <taxon>Heliobacterium</taxon>
    </lineage>
</organism>
<evidence type="ECO:0000256" key="6">
    <source>
        <dbReference type="ARBA" id="ARBA00023134"/>
    </source>
</evidence>
<dbReference type="GO" id="GO:0005525">
    <property type="term" value="F:GTP binding"/>
    <property type="evidence" value="ECO:0007669"/>
    <property type="project" value="UniProtKB-UniRule"/>
</dbReference>
<reference evidence="10 11" key="1">
    <citation type="submission" date="2019-11" db="EMBL/GenBank/DDBJ databases">
        <title>Whole-genome sequence of a the green, strictly anaerobic photosynthetic bacterium Heliobacillus mobilis DSM 6151.</title>
        <authorList>
            <person name="Kyndt J.A."/>
            <person name="Meyer T.E."/>
        </authorList>
    </citation>
    <scope>NUCLEOTIDE SEQUENCE [LARGE SCALE GENOMIC DNA]</scope>
    <source>
        <strain evidence="10 11">DSM 6151</strain>
    </source>
</reference>